<dbReference type="RefSeq" id="XP_040690102.1">
    <property type="nucleotide sequence ID" value="XM_040835369.1"/>
</dbReference>
<sequence>MSASKMRRRYKQCEIYLLDPGSLNVTSIMRPFGEFPVCGAEENPKKWKRILTRGSGHGLTTDPWLAMLLPQLTRLERLEVSFDADSTFTLLLLPKVIAMRNEIDTPLSGGILNSLKDFRGVCVENEWEPSTGKREVTPINDCFLHLPSLRSFHAVHDILPRSELAKKPVLDFTELDIHVIRSGEDMPRLLSMCKTLERFSYVQRHGKLSTETCYLIIRIVCEN</sequence>
<dbReference type="Proteomes" id="UP000184383">
    <property type="component" value="Unassembled WGS sequence"/>
</dbReference>
<reference evidence="2" key="1">
    <citation type="journal article" date="2017" name="Genome Biol.">
        <title>Comparative genomics reveals high biological diversity and specific adaptations in the industrially and medically important fungal genus Aspergillus.</title>
        <authorList>
            <person name="de Vries R.P."/>
            <person name="Riley R."/>
            <person name="Wiebenga A."/>
            <person name="Aguilar-Osorio G."/>
            <person name="Amillis S."/>
            <person name="Uchima C.A."/>
            <person name="Anderluh G."/>
            <person name="Asadollahi M."/>
            <person name="Askin M."/>
            <person name="Barry K."/>
            <person name="Battaglia E."/>
            <person name="Bayram O."/>
            <person name="Benocci T."/>
            <person name="Braus-Stromeyer S.A."/>
            <person name="Caldana C."/>
            <person name="Canovas D."/>
            <person name="Cerqueira G.C."/>
            <person name="Chen F."/>
            <person name="Chen W."/>
            <person name="Choi C."/>
            <person name="Clum A."/>
            <person name="Dos Santos R.A."/>
            <person name="Damasio A.R."/>
            <person name="Diallinas G."/>
            <person name="Emri T."/>
            <person name="Fekete E."/>
            <person name="Flipphi M."/>
            <person name="Freyberg S."/>
            <person name="Gallo A."/>
            <person name="Gournas C."/>
            <person name="Habgood R."/>
            <person name="Hainaut M."/>
            <person name="Harispe M.L."/>
            <person name="Henrissat B."/>
            <person name="Hilden K.S."/>
            <person name="Hope R."/>
            <person name="Hossain A."/>
            <person name="Karabika E."/>
            <person name="Karaffa L."/>
            <person name="Karanyi Z."/>
            <person name="Krasevec N."/>
            <person name="Kuo A."/>
            <person name="Kusch H."/>
            <person name="LaButti K."/>
            <person name="Lagendijk E.L."/>
            <person name="Lapidus A."/>
            <person name="Levasseur A."/>
            <person name="Lindquist E."/>
            <person name="Lipzen A."/>
            <person name="Logrieco A.F."/>
            <person name="MacCabe A."/>
            <person name="Maekelae M.R."/>
            <person name="Malavazi I."/>
            <person name="Melin P."/>
            <person name="Meyer V."/>
            <person name="Mielnichuk N."/>
            <person name="Miskei M."/>
            <person name="Molnar A.P."/>
            <person name="Mule G."/>
            <person name="Ngan C.Y."/>
            <person name="Orejas M."/>
            <person name="Orosz E."/>
            <person name="Ouedraogo J.P."/>
            <person name="Overkamp K.M."/>
            <person name="Park H.-S."/>
            <person name="Perrone G."/>
            <person name="Piumi F."/>
            <person name="Punt P.J."/>
            <person name="Ram A.F."/>
            <person name="Ramon A."/>
            <person name="Rauscher S."/>
            <person name="Record E."/>
            <person name="Riano-Pachon D.M."/>
            <person name="Robert V."/>
            <person name="Roehrig J."/>
            <person name="Ruller R."/>
            <person name="Salamov A."/>
            <person name="Salih N.S."/>
            <person name="Samson R.A."/>
            <person name="Sandor E."/>
            <person name="Sanguinetti M."/>
            <person name="Schuetze T."/>
            <person name="Sepcic K."/>
            <person name="Shelest E."/>
            <person name="Sherlock G."/>
            <person name="Sophianopoulou V."/>
            <person name="Squina F.M."/>
            <person name="Sun H."/>
            <person name="Susca A."/>
            <person name="Todd R.B."/>
            <person name="Tsang A."/>
            <person name="Unkles S.E."/>
            <person name="van de Wiele N."/>
            <person name="van Rossen-Uffink D."/>
            <person name="Oliveira J.V."/>
            <person name="Vesth T.C."/>
            <person name="Visser J."/>
            <person name="Yu J.-H."/>
            <person name="Zhou M."/>
            <person name="Andersen M.R."/>
            <person name="Archer D.B."/>
            <person name="Baker S.E."/>
            <person name="Benoit I."/>
            <person name="Brakhage A.A."/>
            <person name="Braus G.H."/>
            <person name="Fischer R."/>
            <person name="Frisvad J.C."/>
            <person name="Goldman G.H."/>
            <person name="Houbraken J."/>
            <person name="Oakley B."/>
            <person name="Pocsi I."/>
            <person name="Scazzocchio C."/>
            <person name="Seiboth B."/>
            <person name="vanKuyk P.A."/>
            <person name="Wortman J."/>
            <person name="Dyer P.S."/>
            <person name="Grigoriev I.V."/>
        </authorList>
    </citation>
    <scope>NUCLEOTIDE SEQUENCE [LARGE SCALE GENOMIC DNA]</scope>
    <source>
        <strain evidence="2">DTO 134E9</strain>
    </source>
</reference>
<dbReference type="VEuPathDB" id="FungiDB:ASPWEDRAFT_406172"/>
<proteinExistence type="predicted"/>
<organism evidence="1 2">
    <name type="scientific">Aspergillus wentii DTO 134E9</name>
    <dbReference type="NCBI Taxonomy" id="1073089"/>
    <lineage>
        <taxon>Eukaryota</taxon>
        <taxon>Fungi</taxon>
        <taxon>Dikarya</taxon>
        <taxon>Ascomycota</taxon>
        <taxon>Pezizomycotina</taxon>
        <taxon>Eurotiomycetes</taxon>
        <taxon>Eurotiomycetidae</taxon>
        <taxon>Eurotiales</taxon>
        <taxon>Aspergillaceae</taxon>
        <taxon>Aspergillus</taxon>
        <taxon>Aspergillus subgen. Cremei</taxon>
    </lineage>
</organism>
<name>A0A1L9RNC9_ASPWE</name>
<protein>
    <submittedName>
        <fullName evidence="1">Uncharacterized protein</fullName>
    </submittedName>
</protein>
<keyword evidence="2" id="KW-1185">Reference proteome</keyword>
<evidence type="ECO:0000313" key="2">
    <source>
        <dbReference type="Proteomes" id="UP000184383"/>
    </source>
</evidence>
<dbReference type="EMBL" id="KV878211">
    <property type="protein sequence ID" value="OJJ36426.1"/>
    <property type="molecule type" value="Genomic_DNA"/>
</dbReference>
<dbReference type="AlphaFoldDB" id="A0A1L9RNC9"/>
<gene>
    <name evidence="1" type="ORF">ASPWEDRAFT_406172</name>
</gene>
<dbReference type="GeneID" id="63751217"/>
<accession>A0A1L9RNC9</accession>
<evidence type="ECO:0000313" key="1">
    <source>
        <dbReference type="EMBL" id="OJJ36426.1"/>
    </source>
</evidence>